<evidence type="ECO:0000259" key="2">
    <source>
        <dbReference type="Pfam" id="PF13962"/>
    </source>
</evidence>
<organism evidence="3 4">
    <name type="scientific">Corchorus capsularis</name>
    <name type="common">Jute</name>
    <dbReference type="NCBI Taxonomy" id="210143"/>
    <lineage>
        <taxon>Eukaryota</taxon>
        <taxon>Viridiplantae</taxon>
        <taxon>Streptophyta</taxon>
        <taxon>Embryophyta</taxon>
        <taxon>Tracheophyta</taxon>
        <taxon>Spermatophyta</taxon>
        <taxon>Magnoliopsida</taxon>
        <taxon>eudicotyledons</taxon>
        <taxon>Gunneridae</taxon>
        <taxon>Pentapetalae</taxon>
        <taxon>rosids</taxon>
        <taxon>malvids</taxon>
        <taxon>Malvales</taxon>
        <taxon>Malvaceae</taxon>
        <taxon>Grewioideae</taxon>
        <taxon>Apeibeae</taxon>
        <taxon>Corchorus</taxon>
    </lineage>
</organism>
<dbReference type="InterPro" id="IPR026961">
    <property type="entry name" value="PGG_dom"/>
</dbReference>
<feature type="transmembrane region" description="Helical" evidence="1">
    <location>
        <begin position="45"/>
        <end position="70"/>
    </location>
</feature>
<reference evidence="3 4" key="1">
    <citation type="submission" date="2013-09" db="EMBL/GenBank/DDBJ databases">
        <title>Corchorus capsularis genome sequencing.</title>
        <authorList>
            <person name="Alam M."/>
            <person name="Haque M.S."/>
            <person name="Islam M.S."/>
            <person name="Emdad E.M."/>
            <person name="Islam M.M."/>
            <person name="Ahmed B."/>
            <person name="Halim A."/>
            <person name="Hossen Q.M.M."/>
            <person name="Hossain M.Z."/>
            <person name="Ahmed R."/>
            <person name="Khan M.M."/>
            <person name="Islam R."/>
            <person name="Rashid M.M."/>
            <person name="Khan S.A."/>
            <person name="Rahman M.S."/>
            <person name="Alam M."/>
        </authorList>
    </citation>
    <scope>NUCLEOTIDE SEQUENCE [LARGE SCALE GENOMIC DNA]</scope>
    <source>
        <strain evidence="4">cv. CVL-1</strain>
        <tissue evidence="3">Whole seedling</tissue>
    </source>
</reference>
<sequence length="165" mass="17856">MKDTANSCSSVAALIAAVVFAAAITVPGGTNGDSGLPVFKSEKVFLVSAVSDALSLFSSTAAILMFLSFLTARYAEDDFLHALPKRLIMGLLTLFVSITCMIIAFSSTLYLVFGDDKTWILITVAASACLLVILFVYLQFPLLVDMFLSTYGRGIFRKHCEDPLY</sequence>
<proteinExistence type="predicted"/>
<feature type="transmembrane region" description="Helical" evidence="1">
    <location>
        <begin position="119"/>
        <end position="148"/>
    </location>
</feature>
<dbReference type="GO" id="GO:0016020">
    <property type="term" value="C:membrane"/>
    <property type="evidence" value="ECO:0007669"/>
    <property type="project" value="TreeGrafter"/>
</dbReference>
<dbReference type="Gramene" id="OMO52539">
    <property type="protein sequence ID" value="OMO52539"/>
    <property type="gene ID" value="CCACVL1_29196"/>
</dbReference>
<dbReference type="STRING" id="210143.A0A1R3G390"/>
<name>A0A1R3G390_COCAP</name>
<dbReference type="Proteomes" id="UP000188268">
    <property type="component" value="Unassembled WGS sequence"/>
</dbReference>
<dbReference type="OMA" id="ATWAKET"/>
<evidence type="ECO:0000256" key="1">
    <source>
        <dbReference type="SAM" id="Phobius"/>
    </source>
</evidence>
<dbReference type="AlphaFoldDB" id="A0A1R3G390"/>
<dbReference type="EMBL" id="AWWV01015494">
    <property type="protein sequence ID" value="OMO52539.1"/>
    <property type="molecule type" value="Genomic_DNA"/>
</dbReference>
<keyword evidence="1" id="KW-0472">Membrane</keyword>
<feature type="domain" description="PGG" evidence="2">
    <location>
        <begin position="1"/>
        <end position="112"/>
    </location>
</feature>
<gene>
    <name evidence="3" type="ORF">CCACVL1_29196</name>
</gene>
<accession>A0A1R3G390</accession>
<keyword evidence="4" id="KW-1185">Reference proteome</keyword>
<dbReference type="PANTHER" id="PTHR24177">
    <property type="entry name" value="CASKIN"/>
    <property type="match status" value="1"/>
</dbReference>
<comment type="caution">
    <text evidence="3">The sequence shown here is derived from an EMBL/GenBank/DDBJ whole genome shotgun (WGS) entry which is preliminary data.</text>
</comment>
<keyword evidence="1" id="KW-1133">Transmembrane helix</keyword>
<dbReference type="OrthoDB" id="1652385at2759"/>
<feature type="transmembrane region" description="Helical" evidence="1">
    <location>
        <begin position="91"/>
        <end position="113"/>
    </location>
</feature>
<dbReference type="PANTHER" id="PTHR24177:SF435">
    <property type="entry name" value="ANKYRIN REPEAT-CONTAINING PROTEIN NPR4-LIKE"/>
    <property type="match status" value="1"/>
</dbReference>
<protein>
    <recommendedName>
        <fullName evidence="2">PGG domain-containing protein</fullName>
    </recommendedName>
</protein>
<evidence type="ECO:0000313" key="3">
    <source>
        <dbReference type="EMBL" id="OMO52539.1"/>
    </source>
</evidence>
<evidence type="ECO:0000313" key="4">
    <source>
        <dbReference type="Proteomes" id="UP000188268"/>
    </source>
</evidence>
<keyword evidence="1" id="KW-0812">Transmembrane</keyword>
<dbReference type="Pfam" id="PF13962">
    <property type="entry name" value="PGG"/>
    <property type="match status" value="1"/>
</dbReference>